<protein>
    <recommendedName>
        <fullName evidence="4">PEGA domain-containing protein</fullName>
    </recommendedName>
</protein>
<organism evidence="2 3">
    <name type="scientific">Candidatus Caccoplasma intestinavium</name>
    <dbReference type="NCBI Taxonomy" id="2840716"/>
    <lineage>
        <taxon>Bacteria</taxon>
        <taxon>Pseudomonadati</taxon>
        <taxon>Bacteroidota</taxon>
        <taxon>Bacteroidia</taxon>
        <taxon>Bacteroidales</taxon>
        <taxon>Bacteroidaceae</taxon>
        <taxon>Bacteroidaceae incertae sedis</taxon>
        <taxon>Candidatus Caccoplasma</taxon>
    </lineage>
</organism>
<feature type="chain" id="PRO_5039220027" description="PEGA domain-containing protein" evidence="1">
    <location>
        <begin position="20"/>
        <end position="1123"/>
    </location>
</feature>
<reference evidence="2" key="1">
    <citation type="submission" date="2020-10" db="EMBL/GenBank/DDBJ databases">
        <authorList>
            <person name="Gilroy R."/>
        </authorList>
    </citation>
    <scope>NUCLEOTIDE SEQUENCE</scope>
    <source>
        <strain evidence="2">21143</strain>
    </source>
</reference>
<reference evidence="2" key="2">
    <citation type="journal article" date="2021" name="PeerJ">
        <title>Extensive microbial diversity within the chicken gut microbiome revealed by metagenomics and culture.</title>
        <authorList>
            <person name="Gilroy R."/>
            <person name="Ravi A."/>
            <person name="Getino M."/>
            <person name="Pursley I."/>
            <person name="Horton D.L."/>
            <person name="Alikhan N.F."/>
            <person name="Baker D."/>
            <person name="Gharbi K."/>
            <person name="Hall N."/>
            <person name="Watson M."/>
            <person name="Adriaenssens E.M."/>
            <person name="Foster-Nyarko E."/>
            <person name="Jarju S."/>
            <person name="Secka A."/>
            <person name="Antonio M."/>
            <person name="Oren A."/>
            <person name="Chaudhuri R.R."/>
            <person name="La Ragione R."/>
            <person name="Hildebrand F."/>
            <person name="Pallen M.J."/>
        </authorList>
    </citation>
    <scope>NUCLEOTIDE SEQUENCE</scope>
    <source>
        <strain evidence="2">21143</strain>
    </source>
</reference>
<comment type="caution">
    <text evidence="2">The sequence shown here is derived from an EMBL/GenBank/DDBJ whole genome shotgun (WGS) entry which is preliminary data.</text>
</comment>
<evidence type="ECO:0000256" key="1">
    <source>
        <dbReference type="SAM" id="SignalP"/>
    </source>
</evidence>
<gene>
    <name evidence="2" type="ORF">IAD06_10300</name>
</gene>
<keyword evidence="1" id="KW-0732">Signal</keyword>
<proteinExistence type="predicted"/>
<accession>A0A9D1KE76</accession>
<dbReference type="EMBL" id="DVKT01000075">
    <property type="protein sequence ID" value="HIT40405.1"/>
    <property type="molecule type" value="Genomic_DNA"/>
</dbReference>
<evidence type="ECO:0000313" key="2">
    <source>
        <dbReference type="EMBL" id="HIT40405.1"/>
    </source>
</evidence>
<dbReference type="Proteomes" id="UP000886722">
    <property type="component" value="Unassembled WGS sequence"/>
</dbReference>
<name>A0A9D1KE76_9BACT</name>
<dbReference type="AlphaFoldDB" id="A0A9D1KE76"/>
<sequence length="1123" mass="126466">MKKFILLGFLSLFAFALHAKEMTVRVVDTFGDPIVGITGSITESNSSWNADYSRFTTDKNGEFIVERTNMNFMEMYFDDYYEWKLPSNYEVVWNGGDEPVVVKTEGFCRFVFKLSGIESSEYDKIAIEPTDREGQSLPIKWNDDGRDTAWVAVDTTAQVWNWSLGGRILFAPQNQVENISDPRNREIVIDTPFSNMQKLSVGIIGRAGTGISGGIRIEKLQTVGVYDNIDISYASPDGLYDCYIPQGEYMATLVSCPQNYIIPAGQKINVTEEPCEVVFDYTKSYQATITVYDMDGTTPMSDATIEMDGTGQRFRTDQQGCATLFALPGEYVYDVRVWDPDYMAYEELQLNIVDADIEKSIHFSDVYTTLYVDVKLRPDMQRDLLQVELNGSPMSYDDIANLYSIKSRKKNVQCTFYYPGTFEEWIDIDSVAETPEFFSYEEYRKISISPEDTSKYRLDNIRIKMEGLYNTINATRFIYLIDSNYVATVDVYDKMTQISYKNEEIEFTVDGEDKDILYTFDASRFQNVTFKLIAPDGSPMPGGSISVTPASGGNSISLNSTDEAGMTTVKLPQGRYSYYCYGGSSFPQKSGDIMVDGEDVEIELSYEGYKKVNANVSGDLLESLSSLSISINGPSSYSLSLAKWNNYADSCYLPVGEYTCSYNASAEGNGMLVLEDTDLSLNEDASIDIELSSDVYKKVIFDIVDENGFPLYDPDNYNRENLFKIEAENGYTRTFDYDLPEYFYLKEGRYKASVMKLYDADWQASSFTVEGNSRIKVVYQTPKEYTLTFKVITSLPGAEIDIFISHNGKYITDHTFSANEDGIAQGEIILQEGDNYQCEIFPSGYSEKFSIHNDRVITIDISNFREVFIYFKNEKGELIDLSDESAYCILYHNNKIFDSDDRSYYRGYLMAGETYQVCASCYGYNTSIKEIFIGDKENQTFDIILSESASKVYALLMYPDIDITTSAGTLILDGKLTALTDFDGYIMVGDVAPGEHRYTIELEGYEAISGTIQVSPETADGIWVEVEYPINLSSIDENSANKSKGFAAYFFPGDKSIHIKPEGDVSGEWNVRLVSTSGVTAHQSMIYPGVGEMSIPADHLSAGFYLLLLDNGQEKCIIKLIVE</sequence>
<evidence type="ECO:0000313" key="3">
    <source>
        <dbReference type="Proteomes" id="UP000886722"/>
    </source>
</evidence>
<feature type="signal peptide" evidence="1">
    <location>
        <begin position="1"/>
        <end position="19"/>
    </location>
</feature>
<evidence type="ECO:0008006" key="4">
    <source>
        <dbReference type="Google" id="ProtNLM"/>
    </source>
</evidence>